<dbReference type="GO" id="GO:0006310">
    <property type="term" value="P:DNA recombination"/>
    <property type="evidence" value="ECO:0007669"/>
    <property type="project" value="UniProtKB-KW"/>
</dbReference>
<feature type="domain" description="Core-binding (CB)" evidence="6">
    <location>
        <begin position="170"/>
        <end position="257"/>
    </location>
</feature>
<keyword evidence="4" id="KW-0233">DNA recombination</keyword>
<dbReference type="GO" id="GO:0003677">
    <property type="term" value="F:DNA binding"/>
    <property type="evidence" value="ECO:0007669"/>
    <property type="project" value="UniProtKB-UniRule"/>
</dbReference>
<evidence type="ECO:0000256" key="1">
    <source>
        <dbReference type="ARBA" id="ARBA00008857"/>
    </source>
</evidence>
<proteinExistence type="inferred from homology"/>
<dbReference type="InterPro" id="IPR013762">
    <property type="entry name" value="Integrase-like_cat_sf"/>
</dbReference>
<dbReference type="PANTHER" id="PTHR30349:SF41">
    <property type="entry name" value="INTEGRASE_RECOMBINASE PROTEIN MJ0367-RELATED"/>
    <property type="match status" value="1"/>
</dbReference>
<dbReference type="EMBL" id="JACOGG010000030">
    <property type="protein sequence ID" value="MBC3937080.1"/>
    <property type="molecule type" value="Genomic_DNA"/>
</dbReference>
<evidence type="ECO:0000313" key="7">
    <source>
        <dbReference type="EMBL" id="MBC3937080.1"/>
    </source>
</evidence>
<evidence type="ECO:0000256" key="5">
    <source>
        <dbReference type="PROSITE-ProRule" id="PRU01248"/>
    </source>
</evidence>
<keyword evidence="8" id="KW-1185">Reference proteome</keyword>
<dbReference type="Gene3D" id="1.10.443.10">
    <property type="entry name" value="Intergrase catalytic core"/>
    <property type="match status" value="1"/>
</dbReference>
<comment type="caution">
    <text evidence="7">The sequence shown here is derived from an EMBL/GenBank/DDBJ whole genome shotgun (WGS) entry which is preliminary data.</text>
</comment>
<dbReference type="GO" id="GO:0015074">
    <property type="term" value="P:DNA integration"/>
    <property type="evidence" value="ECO:0007669"/>
    <property type="project" value="UniProtKB-KW"/>
</dbReference>
<keyword evidence="3 5" id="KW-0238">DNA-binding</keyword>
<evidence type="ECO:0000259" key="6">
    <source>
        <dbReference type="PROSITE" id="PS51900"/>
    </source>
</evidence>
<dbReference type="RefSeq" id="WP_186882594.1">
    <property type="nucleotide sequence ID" value="NZ_JACOGG010000030.1"/>
</dbReference>
<dbReference type="InterPro" id="IPR010998">
    <property type="entry name" value="Integrase_recombinase_N"/>
</dbReference>
<dbReference type="CDD" id="cd01184">
    <property type="entry name" value="INT_C_like_1"/>
    <property type="match status" value="1"/>
</dbReference>
<dbReference type="InterPro" id="IPR050090">
    <property type="entry name" value="Tyrosine_recombinase_XerCD"/>
</dbReference>
<evidence type="ECO:0000313" key="8">
    <source>
        <dbReference type="Proteomes" id="UP000612361"/>
    </source>
</evidence>
<sequence>MKIACRIQQSRHGVYYYRHQFSALGIRKERRISLQTKNPVIAKEKSLLISAMMIANKTGGRMHDNERDILKKIELLNQKELEEAFRNLEIVITPPNGGNISIKADPNNPADIQAMLQASKDFWASEIGQSMKLNMVQSEHAVSGSPSLPNENSSLTTRTAIAETQVVAGIPLPDLIEKFATRKKDTLAPKTLYEYRNHQQLFSDWIAARKNSPHFPIKQITRQDVSDFIDELLQKGLSNQTVQLKYLSPITGLFELAKNSGLWDAEATFPTYGHKLFTKATAKKVKEKNSWKPFTAEDLRTVFNPSTYLSQQNPTDFWLPLLGLYTGGRIGELCQLLIHDIKQIDDVWAISITDEDECQRLKTPAAKRTIPIHPNLIKMGFLDFVEDMKAFSGMLFPYLTPNRFGNFSETPSERFGKYLDVLGISDPKKVFHSFRSTSNNTLKQNGIPEETRCQFIGHEHETTNSKVYSSEHSVAYLLEHVAPKLSFELAFSELIYPRENILKSTKQKLALKEKHLKNKSAKEQRNQNSK</sequence>
<name>A0A923ICQ2_9BURK</name>
<dbReference type="Pfam" id="PF00589">
    <property type="entry name" value="Phage_integrase"/>
    <property type="match status" value="1"/>
</dbReference>
<dbReference type="InterPro" id="IPR044068">
    <property type="entry name" value="CB"/>
</dbReference>
<reference evidence="7" key="1">
    <citation type="submission" date="2020-08" db="EMBL/GenBank/DDBJ databases">
        <title>Novel species isolated from subtropical streams in China.</title>
        <authorList>
            <person name="Lu H."/>
        </authorList>
    </citation>
    <scope>NUCLEOTIDE SEQUENCE</scope>
    <source>
        <strain evidence="7">CY7W</strain>
    </source>
</reference>
<comment type="similarity">
    <text evidence="1">Belongs to the 'phage' integrase family.</text>
</comment>
<organism evidence="7 8">
    <name type="scientific">Undibacterium rugosum</name>
    <dbReference type="NCBI Taxonomy" id="2762291"/>
    <lineage>
        <taxon>Bacteria</taxon>
        <taxon>Pseudomonadati</taxon>
        <taxon>Pseudomonadota</taxon>
        <taxon>Betaproteobacteria</taxon>
        <taxon>Burkholderiales</taxon>
        <taxon>Oxalobacteraceae</taxon>
        <taxon>Undibacterium</taxon>
    </lineage>
</organism>
<dbReference type="AlphaFoldDB" id="A0A923ICQ2"/>
<dbReference type="InterPro" id="IPR011010">
    <property type="entry name" value="DNA_brk_join_enz"/>
</dbReference>
<dbReference type="Gene3D" id="1.10.150.130">
    <property type="match status" value="1"/>
</dbReference>
<dbReference type="InterPro" id="IPR002104">
    <property type="entry name" value="Integrase_catalytic"/>
</dbReference>
<dbReference type="SUPFAM" id="SSF56349">
    <property type="entry name" value="DNA breaking-rejoining enzymes"/>
    <property type="match status" value="1"/>
</dbReference>
<dbReference type="PROSITE" id="PS51900">
    <property type="entry name" value="CB"/>
    <property type="match status" value="1"/>
</dbReference>
<protein>
    <submittedName>
        <fullName evidence="7">Tyrosine-type recombinase/integrase</fullName>
    </submittedName>
</protein>
<evidence type="ECO:0000256" key="3">
    <source>
        <dbReference type="ARBA" id="ARBA00023125"/>
    </source>
</evidence>
<accession>A0A923ICQ2</accession>
<keyword evidence="2" id="KW-0229">DNA integration</keyword>
<evidence type="ECO:0000256" key="4">
    <source>
        <dbReference type="ARBA" id="ARBA00023172"/>
    </source>
</evidence>
<gene>
    <name evidence="7" type="ORF">H8K47_17120</name>
</gene>
<dbReference type="PANTHER" id="PTHR30349">
    <property type="entry name" value="PHAGE INTEGRASE-RELATED"/>
    <property type="match status" value="1"/>
</dbReference>
<dbReference type="Proteomes" id="UP000612361">
    <property type="component" value="Unassembled WGS sequence"/>
</dbReference>
<evidence type="ECO:0000256" key="2">
    <source>
        <dbReference type="ARBA" id="ARBA00022908"/>
    </source>
</evidence>